<name>A0A0L6V8X3_9BASI</name>
<comment type="caution">
    <text evidence="1">The sequence shown here is derived from an EMBL/GenBank/DDBJ whole genome shotgun (WGS) entry which is preliminary data.</text>
</comment>
<dbReference type="AlphaFoldDB" id="A0A0L6V8X3"/>
<dbReference type="Proteomes" id="UP000037035">
    <property type="component" value="Unassembled WGS sequence"/>
</dbReference>
<organism evidence="1 2">
    <name type="scientific">Puccinia sorghi</name>
    <dbReference type="NCBI Taxonomy" id="27349"/>
    <lineage>
        <taxon>Eukaryota</taxon>
        <taxon>Fungi</taxon>
        <taxon>Dikarya</taxon>
        <taxon>Basidiomycota</taxon>
        <taxon>Pucciniomycotina</taxon>
        <taxon>Pucciniomycetes</taxon>
        <taxon>Pucciniales</taxon>
        <taxon>Pucciniaceae</taxon>
        <taxon>Puccinia</taxon>
    </lineage>
</organism>
<keyword evidence="2" id="KW-1185">Reference proteome</keyword>
<dbReference type="EMBL" id="LAVV01007251">
    <property type="protein sequence ID" value="KNZ56565.1"/>
    <property type="molecule type" value="Genomic_DNA"/>
</dbReference>
<accession>A0A0L6V8X3</accession>
<reference evidence="1 2" key="1">
    <citation type="submission" date="2015-08" db="EMBL/GenBank/DDBJ databases">
        <title>Next Generation Sequencing and Analysis of the Genome of Puccinia sorghi L Schw, the Causal Agent of Maize Common Rust.</title>
        <authorList>
            <person name="Rochi L."/>
            <person name="Burguener G."/>
            <person name="Darino M."/>
            <person name="Turjanski A."/>
            <person name="Kreff E."/>
            <person name="Dieguez M.J."/>
            <person name="Sacco F."/>
        </authorList>
    </citation>
    <scope>NUCLEOTIDE SEQUENCE [LARGE SCALE GENOMIC DNA]</scope>
    <source>
        <strain evidence="1 2">RO10H11247</strain>
    </source>
</reference>
<gene>
    <name evidence="1" type="ORF">VP01_2373g1</name>
</gene>
<protein>
    <submittedName>
        <fullName evidence="1">Uncharacterized protein</fullName>
    </submittedName>
</protein>
<dbReference type="VEuPathDB" id="FungiDB:VP01_2373g1"/>
<sequence length="402" mass="47096">MISRAPSDSSSRVLTTVNQFPGLKFLDKYPRVSFVIISTSSRRSQFFPCLTNCNNTRYRSTGMFMAQLSVVYYWLLICKEVGEAIRVGSGWWVYIGVNVERRNRDGSVNLVLARLYIKPIQSMNQGLLSTNLPSLKDGIERFHVQPLDWPRASILTRIGIALRRNIMSRCCILNINFVNRLRLHAQVKSATLTIAEAVNVQLFYFWSEISLARTLHMYLQNFNELTWNRSGVSRFFFSFGVTHLICSSVILDEAQRCLNGLGQHFFDAESKNLPWWRRRRIMSVHTTGLRRAVMNQEMWQGSSRKVYCQGFVKRDKIFREKIDLKETTIYNKILRVARRVTDYKSCVNYVFMKCKSITHQPKTIEKEDLNLETEVFVRHFLFIKKREKTITTSLFFNRVLRD</sequence>
<proteinExistence type="predicted"/>
<evidence type="ECO:0000313" key="1">
    <source>
        <dbReference type="EMBL" id="KNZ56565.1"/>
    </source>
</evidence>
<evidence type="ECO:0000313" key="2">
    <source>
        <dbReference type="Proteomes" id="UP000037035"/>
    </source>
</evidence>